<reference evidence="5 6" key="1">
    <citation type="journal article" date="2013" name="PLoS ONE">
        <title>Bacterial endosymbiosis in a chordate host: long-term co-evolution and conservation of secondary metabolism.</title>
        <authorList>
            <person name="Kwan J.C."/>
            <person name="Schmidt E.W."/>
        </authorList>
    </citation>
    <scope>NUCLEOTIDE SEQUENCE [LARGE SCALE GENOMIC DNA]</scope>
    <source>
        <strain evidence="6">faulkneri L5</strain>
    </source>
</reference>
<protein>
    <recommendedName>
        <fullName evidence="4">Outer membrane protein assembly factor BamE domain-containing protein</fullName>
    </recommendedName>
</protein>
<dbReference type="Proteomes" id="UP000018700">
    <property type="component" value="Chromosome"/>
</dbReference>
<accession>V9TWN1</accession>
<dbReference type="GO" id="GO:0051205">
    <property type="term" value="P:protein insertion into membrane"/>
    <property type="evidence" value="ECO:0007669"/>
    <property type="project" value="TreeGrafter"/>
</dbReference>
<evidence type="ECO:0000313" key="6">
    <source>
        <dbReference type="Proteomes" id="UP000018700"/>
    </source>
</evidence>
<evidence type="ECO:0000256" key="2">
    <source>
        <dbReference type="ARBA" id="ARBA00023136"/>
    </source>
</evidence>
<gene>
    <name evidence="5" type="ORF">P856_487</name>
</gene>
<dbReference type="HOGENOM" id="CLU_104933_0_2_5"/>
<keyword evidence="6" id="KW-1185">Reference proteome</keyword>
<evidence type="ECO:0000313" key="5">
    <source>
        <dbReference type="EMBL" id="AHC73705.1"/>
    </source>
</evidence>
<dbReference type="InterPro" id="IPR007450">
    <property type="entry name" value="BamE_dom"/>
</dbReference>
<keyword evidence="3" id="KW-0998">Cell outer membrane</keyword>
<evidence type="ECO:0000259" key="4">
    <source>
        <dbReference type="Pfam" id="PF04355"/>
    </source>
</evidence>
<keyword evidence="2" id="KW-0472">Membrane</keyword>
<dbReference type="InterPro" id="IPR026592">
    <property type="entry name" value="BamE"/>
</dbReference>
<dbReference type="GO" id="GO:0030674">
    <property type="term" value="F:protein-macromolecule adaptor activity"/>
    <property type="evidence" value="ECO:0007669"/>
    <property type="project" value="TreeGrafter"/>
</dbReference>
<evidence type="ECO:0000256" key="1">
    <source>
        <dbReference type="ARBA" id="ARBA00022729"/>
    </source>
</evidence>
<keyword evidence="1" id="KW-0732">Signal</keyword>
<dbReference type="GO" id="GO:1990063">
    <property type="term" value="C:Bam protein complex"/>
    <property type="evidence" value="ECO:0007669"/>
    <property type="project" value="TreeGrafter"/>
</dbReference>
<dbReference type="EMBL" id="CP006745">
    <property type="protein sequence ID" value="AHC73705.1"/>
    <property type="molecule type" value="Genomic_DNA"/>
</dbReference>
<dbReference type="eggNOG" id="COG2913">
    <property type="taxonomic scope" value="Bacteria"/>
</dbReference>
<sequence>MLHWICSLLISIEAIEVIFTKLNNSIDLFIMRMYRIAALVSAVLAVIVAGCSPQIENHGNMLDIKALASIKLGRTRQSEVFDLLGSPSSYANFGKNSWYYIGQRTERQAFYKPETIERQIVCVNFESNGLVKSVKVLDLNDSKKIISLQHETPTAGQSITLLKQLIGNIGRFTPR</sequence>
<dbReference type="Gene3D" id="3.30.1450.10">
    <property type="match status" value="1"/>
</dbReference>
<dbReference type="AlphaFoldDB" id="V9TWN1"/>
<name>V9TWN1_9PROT</name>
<feature type="domain" description="Outer membrane protein assembly factor BamE" evidence="4">
    <location>
        <begin position="59"/>
        <end position="133"/>
    </location>
</feature>
<proteinExistence type="predicted"/>
<dbReference type="Pfam" id="PF04355">
    <property type="entry name" value="BamE"/>
    <property type="match status" value="1"/>
</dbReference>
<dbReference type="InterPro" id="IPR037873">
    <property type="entry name" value="BamE-like"/>
</dbReference>
<dbReference type="GO" id="GO:0043165">
    <property type="term" value="P:Gram-negative-bacterium-type cell outer membrane assembly"/>
    <property type="evidence" value="ECO:0007669"/>
    <property type="project" value="TreeGrafter"/>
</dbReference>
<dbReference type="PANTHER" id="PTHR37482:SF1">
    <property type="entry name" value="OUTER MEMBRANE PROTEIN ASSEMBLY FACTOR BAME"/>
    <property type="match status" value="1"/>
</dbReference>
<evidence type="ECO:0000256" key="3">
    <source>
        <dbReference type="ARBA" id="ARBA00023237"/>
    </source>
</evidence>
<dbReference type="PANTHER" id="PTHR37482">
    <property type="entry name" value="OUTER MEMBRANE PROTEIN ASSEMBLY FACTOR BAME"/>
    <property type="match status" value="1"/>
</dbReference>
<organism evidence="5 6">
    <name type="scientific">Candidatus Endolissoclinum faulkneri L5</name>
    <dbReference type="NCBI Taxonomy" id="1401328"/>
    <lineage>
        <taxon>Bacteria</taxon>
        <taxon>Pseudomonadati</taxon>
        <taxon>Pseudomonadota</taxon>
        <taxon>Alphaproteobacteria</taxon>
        <taxon>Rhodospirillales</taxon>
        <taxon>Rhodospirillaceae</taxon>
        <taxon>Candidatus Endolissoclinum</taxon>
    </lineage>
</organism>
<dbReference type="KEGG" id="efk:P856_487"/>
<dbReference type="STRING" id="1401328.P856_487"/>